<protein>
    <recommendedName>
        <fullName evidence="2">DUF6924 domain-containing protein</fullName>
    </recommendedName>
</protein>
<gene>
    <name evidence="3" type="ORF">BT96DRAFT_979408</name>
</gene>
<proteinExistence type="predicted"/>
<accession>A0A6A4H595</accession>
<evidence type="ECO:0000256" key="1">
    <source>
        <dbReference type="SAM" id="MobiDB-lite"/>
    </source>
</evidence>
<dbReference type="Proteomes" id="UP000799118">
    <property type="component" value="Unassembled WGS sequence"/>
</dbReference>
<sequence length="203" mass="22870">MSENWAAANRAFLLIQDFEFSDYPTDSRWVLLLSKDLPSEPPPATPIPLPDISRNNNNFCGASLLDINTFIRSHEGALEKMSLSTSNWLVIDQKGLDTDTCIVCEQYYNSGELEDGGDPDSAKGFTNKFRACRIAYESAWSMVANLDIANMGFEDFVDEEAGEQQDGTWKWKPFEGEESDKKSEQEVKRDKALQELRDAGHVD</sequence>
<dbReference type="Pfam" id="PF21962">
    <property type="entry name" value="DUF6924"/>
    <property type="match status" value="1"/>
</dbReference>
<feature type="region of interest" description="Disordered" evidence="1">
    <location>
        <begin position="159"/>
        <end position="203"/>
    </location>
</feature>
<dbReference type="AlphaFoldDB" id="A0A6A4H595"/>
<evidence type="ECO:0000259" key="2">
    <source>
        <dbReference type="Pfam" id="PF21962"/>
    </source>
</evidence>
<feature type="domain" description="DUF6924" evidence="2">
    <location>
        <begin position="124"/>
        <end position="163"/>
    </location>
</feature>
<reference evidence="3" key="1">
    <citation type="journal article" date="2019" name="Environ. Microbiol.">
        <title>Fungal ecological strategies reflected in gene transcription - a case study of two litter decomposers.</title>
        <authorList>
            <person name="Barbi F."/>
            <person name="Kohler A."/>
            <person name="Barry K."/>
            <person name="Baskaran P."/>
            <person name="Daum C."/>
            <person name="Fauchery L."/>
            <person name="Ihrmark K."/>
            <person name="Kuo A."/>
            <person name="LaButti K."/>
            <person name="Lipzen A."/>
            <person name="Morin E."/>
            <person name="Grigoriev I.V."/>
            <person name="Henrissat B."/>
            <person name="Lindahl B."/>
            <person name="Martin F."/>
        </authorList>
    </citation>
    <scope>NUCLEOTIDE SEQUENCE</scope>
    <source>
        <strain evidence="3">JB14</strain>
    </source>
</reference>
<evidence type="ECO:0000313" key="3">
    <source>
        <dbReference type="EMBL" id="KAE9392425.1"/>
    </source>
</evidence>
<feature type="compositionally biased region" description="Basic and acidic residues" evidence="1">
    <location>
        <begin position="172"/>
        <end position="203"/>
    </location>
</feature>
<evidence type="ECO:0000313" key="4">
    <source>
        <dbReference type="Proteomes" id="UP000799118"/>
    </source>
</evidence>
<organism evidence="3 4">
    <name type="scientific">Gymnopus androsaceus JB14</name>
    <dbReference type="NCBI Taxonomy" id="1447944"/>
    <lineage>
        <taxon>Eukaryota</taxon>
        <taxon>Fungi</taxon>
        <taxon>Dikarya</taxon>
        <taxon>Basidiomycota</taxon>
        <taxon>Agaricomycotina</taxon>
        <taxon>Agaricomycetes</taxon>
        <taxon>Agaricomycetidae</taxon>
        <taxon>Agaricales</taxon>
        <taxon>Marasmiineae</taxon>
        <taxon>Omphalotaceae</taxon>
        <taxon>Gymnopus</taxon>
    </lineage>
</organism>
<dbReference type="EMBL" id="ML769596">
    <property type="protein sequence ID" value="KAE9392425.1"/>
    <property type="molecule type" value="Genomic_DNA"/>
</dbReference>
<keyword evidence="4" id="KW-1185">Reference proteome</keyword>
<dbReference type="OrthoDB" id="2884623at2759"/>
<dbReference type="InterPro" id="IPR053832">
    <property type="entry name" value="DUF6924"/>
</dbReference>
<name>A0A6A4H595_9AGAR</name>